<evidence type="ECO:0000313" key="3">
    <source>
        <dbReference type="Proteomes" id="UP001159363"/>
    </source>
</evidence>
<keyword evidence="3" id="KW-1185">Reference proteome</keyword>
<dbReference type="EMBL" id="JARBHB010000015">
    <property type="protein sequence ID" value="KAJ8867682.1"/>
    <property type="molecule type" value="Genomic_DNA"/>
</dbReference>
<feature type="region of interest" description="Disordered" evidence="1">
    <location>
        <begin position="38"/>
        <end position="73"/>
    </location>
</feature>
<sequence length="73" mass="8497">MGSHLRGSDMKLSLSVVFDRRKWPLMMRVYMMADESVPVTNENQDTSVGNNCEHNMEEEKEDEKELLQPMHPS</sequence>
<feature type="compositionally biased region" description="Polar residues" evidence="1">
    <location>
        <begin position="38"/>
        <end position="53"/>
    </location>
</feature>
<accession>A0ABQ9G5E7</accession>
<comment type="caution">
    <text evidence="2">The sequence shown here is derived from an EMBL/GenBank/DDBJ whole genome shotgun (WGS) entry which is preliminary data.</text>
</comment>
<name>A0ABQ9G5E7_9NEOP</name>
<gene>
    <name evidence="2" type="ORF">PR048_031485</name>
</gene>
<reference evidence="2 3" key="1">
    <citation type="submission" date="2023-02" db="EMBL/GenBank/DDBJ databases">
        <title>LHISI_Scaffold_Assembly.</title>
        <authorList>
            <person name="Stuart O.P."/>
            <person name="Cleave R."/>
            <person name="Magrath M.J.L."/>
            <person name="Mikheyev A.S."/>
        </authorList>
    </citation>
    <scope>NUCLEOTIDE SEQUENCE [LARGE SCALE GENOMIC DNA]</scope>
    <source>
        <strain evidence="2">Daus_M_001</strain>
        <tissue evidence="2">Leg muscle</tissue>
    </source>
</reference>
<protein>
    <submittedName>
        <fullName evidence="2">Uncharacterized protein</fullName>
    </submittedName>
</protein>
<evidence type="ECO:0000313" key="2">
    <source>
        <dbReference type="EMBL" id="KAJ8867682.1"/>
    </source>
</evidence>
<proteinExistence type="predicted"/>
<dbReference type="Proteomes" id="UP001159363">
    <property type="component" value="Chromosome 14"/>
</dbReference>
<evidence type="ECO:0000256" key="1">
    <source>
        <dbReference type="SAM" id="MobiDB-lite"/>
    </source>
</evidence>
<organism evidence="2 3">
    <name type="scientific">Dryococelus australis</name>
    <dbReference type="NCBI Taxonomy" id="614101"/>
    <lineage>
        <taxon>Eukaryota</taxon>
        <taxon>Metazoa</taxon>
        <taxon>Ecdysozoa</taxon>
        <taxon>Arthropoda</taxon>
        <taxon>Hexapoda</taxon>
        <taxon>Insecta</taxon>
        <taxon>Pterygota</taxon>
        <taxon>Neoptera</taxon>
        <taxon>Polyneoptera</taxon>
        <taxon>Phasmatodea</taxon>
        <taxon>Verophasmatodea</taxon>
        <taxon>Anareolatae</taxon>
        <taxon>Phasmatidae</taxon>
        <taxon>Eurycanthinae</taxon>
        <taxon>Dryococelus</taxon>
    </lineage>
</organism>